<keyword evidence="5" id="KW-1185">Reference proteome</keyword>
<dbReference type="SUPFAM" id="SSF56219">
    <property type="entry name" value="DNase I-like"/>
    <property type="match status" value="1"/>
</dbReference>
<accession>A0A834WRK9</accession>
<gene>
    <name evidence="4" type="ORF">G2W53_014086</name>
</gene>
<keyword evidence="3" id="KW-1133">Transmembrane helix</keyword>
<dbReference type="Proteomes" id="UP000634136">
    <property type="component" value="Unassembled WGS sequence"/>
</dbReference>
<comment type="caution">
    <text evidence="4">The sequence shown here is derived from an EMBL/GenBank/DDBJ whole genome shotgun (WGS) entry which is preliminary data.</text>
</comment>
<evidence type="ECO:0000313" key="4">
    <source>
        <dbReference type="EMBL" id="KAF7831753.1"/>
    </source>
</evidence>
<feature type="transmembrane region" description="Helical" evidence="3">
    <location>
        <begin position="532"/>
        <end position="552"/>
    </location>
</feature>
<name>A0A834WRK9_9FABA</name>
<evidence type="ECO:0000256" key="3">
    <source>
        <dbReference type="SAM" id="Phobius"/>
    </source>
</evidence>
<feature type="coiled-coil region" evidence="1">
    <location>
        <begin position="19"/>
        <end position="53"/>
    </location>
</feature>
<keyword evidence="3" id="KW-0812">Transmembrane</keyword>
<organism evidence="4 5">
    <name type="scientific">Senna tora</name>
    <dbReference type="NCBI Taxonomy" id="362788"/>
    <lineage>
        <taxon>Eukaryota</taxon>
        <taxon>Viridiplantae</taxon>
        <taxon>Streptophyta</taxon>
        <taxon>Embryophyta</taxon>
        <taxon>Tracheophyta</taxon>
        <taxon>Spermatophyta</taxon>
        <taxon>Magnoliopsida</taxon>
        <taxon>eudicotyledons</taxon>
        <taxon>Gunneridae</taxon>
        <taxon>Pentapetalae</taxon>
        <taxon>rosids</taxon>
        <taxon>fabids</taxon>
        <taxon>Fabales</taxon>
        <taxon>Fabaceae</taxon>
        <taxon>Caesalpinioideae</taxon>
        <taxon>Cassia clade</taxon>
        <taxon>Senna</taxon>
    </lineage>
</organism>
<protein>
    <submittedName>
        <fullName evidence="4">Uncharacterized protein</fullName>
    </submittedName>
</protein>
<dbReference type="AlphaFoldDB" id="A0A834WRK9"/>
<sequence length="568" mass="61595">METQLGLLRGLVADREWTISVQSSEVSALNAKVDQLEKRVIELGAEVEEEIDKGQDVDGIFTPIPSDKGAAGLPSTSDDSTDSAGERGGGSVGRAVSPRFDCAPNTDSILRGDPSVVIAPSRRGSPTLIYSDAVPTSPSSNEAAVAAIIAGNFDSPSYLCLAILGVQTHTFIGNDGVGYFIHGPPMGHMLHLDLNYRHGQTDVTCDYVLNFQTIPVGGEPVTHPPAPGHPLLVPFGYPRDPAGFQVLIWNVRDISLGFNCSLVCGLIATLNPAVVILTDTQTRDLEGFVPFVELFDFGSNVLRRSVPGGSARGGVWVLYREGLITNLFRYRHRHLEISIGRAAVLYVVYLAMTSPRHLAAFHSRLEGVTPPPVRSILADEYIRVLRFRHGAERFGFFIRAPRNLVLSLEVNFVLPPGALRGPSFGNYGYVLRVASGFDFMSAFVRDLRPSVLILVERDAQDAEVLARFAQSLGYSIVVSRWDSDDRQSCWVFCRFGVIGPSQFTASFPSVGSVRARVASLSTKSPTSSFRCLTFQLCASAAFCLYAAVLMLAMSRSSSARSRLTFKAA</sequence>
<reference evidence="4" key="1">
    <citation type="submission" date="2020-09" db="EMBL/GenBank/DDBJ databases">
        <title>Genome-Enabled Discovery of Anthraquinone Biosynthesis in Senna tora.</title>
        <authorList>
            <person name="Kang S.-H."/>
            <person name="Pandey R.P."/>
            <person name="Lee C.-M."/>
            <person name="Sim J.-S."/>
            <person name="Jeong J.-T."/>
            <person name="Choi B.-S."/>
            <person name="Jung M."/>
            <person name="Ginzburg D."/>
            <person name="Zhao K."/>
            <person name="Won S.Y."/>
            <person name="Oh T.-J."/>
            <person name="Yu Y."/>
            <person name="Kim N.-H."/>
            <person name="Lee O.R."/>
            <person name="Lee T.-H."/>
            <person name="Bashyal P."/>
            <person name="Kim T.-S."/>
            <person name="Lee W.-H."/>
            <person name="Kawkins C."/>
            <person name="Kim C.-K."/>
            <person name="Kim J.S."/>
            <person name="Ahn B.O."/>
            <person name="Rhee S.Y."/>
            <person name="Sohng J.K."/>
        </authorList>
    </citation>
    <scope>NUCLEOTIDE SEQUENCE</scope>
    <source>
        <tissue evidence="4">Leaf</tissue>
    </source>
</reference>
<evidence type="ECO:0000256" key="2">
    <source>
        <dbReference type="SAM" id="MobiDB-lite"/>
    </source>
</evidence>
<keyword evidence="1" id="KW-0175">Coiled coil</keyword>
<evidence type="ECO:0000256" key="1">
    <source>
        <dbReference type="SAM" id="Coils"/>
    </source>
</evidence>
<evidence type="ECO:0000313" key="5">
    <source>
        <dbReference type="Proteomes" id="UP000634136"/>
    </source>
</evidence>
<proteinExistence type="predicted"/>
<keyword evidence="3" id="KW-0472">Membrane</keyword>
<feature type="region of interest" description="Disordered" evidence="2">
    <location>
        <begin position="54"/>
        <end position="100"/>
    </location>
</feature>
<dbReference type="EMBL" id="JAAIUW010000005">
    <property type="protein sequence ID" value="KAF7831753.1"/>
    <property type="molecule type" value="Genomic_DNA"/>
</dbReference>
<dbReference type="InterPro" id="IPR036691">
    <property type="entry name" value="Endo/exonu/phosph_ase_sf"/>
</dbReference>